<protein>
    <submittedName>
        <fullName evidence="1">Carboxypeptidase-like regulatory domain-containing protein</fullName>
    </submittedName>
</protein>
<accession>A0ABS0ACK1</accession>
<dbReference type="EMBL" id="JADKYU010001106">
    <property type="protein sequence ID" value="MBF4986337.1"/>
    <property type="molecule type" value="Genomic_DNA"/>
</dbReference>
<gene>
    <name evidence="1" type="ORF">FNJ87_19170</name>
</gene>
<dbReference type="Pfam" id="PF13715">
    <property type="entry name" value="CarbopepD_reg_2"/>
    <property type="match status" value="1"/>
</dbReference>
<proteinExistence type="predicted"/>
<evidence type="ECO:0000313" key="1">
    <source>
        <dbReference type="EMBL" id="MBF4986337.1"/>
    </source>
</evidence>
<dbReference type="Proteomes" id="UP001194729">
    <property type="component" value="Unassembled WGS sequence"/>
</dbReference>
<dbReference type="SUPFAM" id="SSF49464">
    <property type="entry name" value="Carboxypeptidase regulatory domain-like"/>
    <property type="match status" value="1"/>
</dbReference>
<reference evidence="1 2" key="1">
    <citation type="submission" date="2020-11" db="EMBL/GenBank/DDBJ databases">
        <title>P. mediterranea TC4 genome.</title>
        <authorList>
            <person name="Molmeret M."/>
        </authorList>
    </citation>
    <scope>NUCLEOTIDE SEQUENCE [LARGE SCALE GENOMIC DNA]</scope>
    <source>
        <strain evidence="1 2">TC4</strain>
    </source>
</reference>
<dbReference type="SUPFAM" id="SSF56935">
    <property type="entry name" value="Porins"/>
    <property type="match status" value="1"/>
</dbReference>
<keyword evidence="2" id="KW-1185">Reference proteome</keyword>
<sequence>VLVDLSTKTPLEFATVSLLSTNPGSTPQGGITDIDGKYSIQVVPGTYDVKWEYITFKTLIKKAEVLTADKDYGTIELEIDVAELDAAIVIAEKTTVDIRLDKKIYNIGKDLTVRGGSASDVLDNVPSVSVDVEGNVALRGNDNVTILIDGRPSALVGFNGA</sequence>
<evidence type="ECO:0000313" key="2">
    <source>
        <dbReference type="Proteomes" id="UP001194729"/>
    </source>
</evidence>
<feature type="non-terminal residue" evidence="1">
    <location>
        <position position="1"/>
    </location>
</feature>
<dbReference type="InterPro" id="IPR008969">
    <property type="entry name" value="CarboxyPept-like_regulatory"/>
</dbReference>
<feature type="non-terminal residue" evidence="1">
    <location>
        <position position="161"/>
    </location>
</feature>
<dbReference type="Gene3D" id="2.60.40.1120">
    <property type="entry name" value="Carboxypeptidase-like, regulatory domain"/>
    <property type="match status" value="1"/>
</dbReference>
<organism evidence="1 2">
    <name type="scientific">Nonlabens mediterrranea</name>
    <dbReference type="NCBI Taxonomy" id="1419947"/>
    <lineage>
        <taxon>Bacteria</taxon>
        <taxon>Pseudomonadati</taxon>
        <taxon>Bacteroidota</taxon>
        <taxon>Flavobacteriia</taxon>
        <taxon>Flavobacteriales</taxon>
        <taxon>Flavobacteriaceae</taxon>
        <taxon>Nonlabens</taxon>
    </lineage>
</organism>
<name>A0ABS0ACK1_9FLAO</name>
<comment type="caution">
    <text evidence="1">The sequence shown here is derived from an EMBL/GenBank/DDBJ whole genome shotgun (WGS) entry which is preliminary data.</text>
</comment>